<keyword evidence="5 8" id="KW-0812">Transmembrane</keyword>
<dbReference type="InterPro" id="IPR026033">
    <property type="entry name" value="Azg-like_bact_archaea"/>
</dbReference>
<feature type="transmembrane region" description="Helical" evidence="9">
    <location>
        <begin position="202"/>
        <end position="220"/>
    </location>
</feature>
<keyword evidence="3 8" id="KW-0813">Transport</keyword>
<dbReference type="Proteomes" id="UP000052946">
    <property type="component" value="Unassembled WGS sequence"/>
</dbReference>
<keyword evidence="4 8" id="KW-1003">Cell membrane</keyword>
<feature type="transmembrane region" description="Helical" evidence="9">
    <location>
        <begin position="20"/>
        <end position="38"/>
    </location>
</feature>
<dbReference type="PANTHER" id="PTHR43337">
    <property type="entry name" value="XANTHINE/URACIL PERMEASE C887.17-RELATED"/>
    <property type="match status" value="1"/>
</dbReference>
<reference evidence="11" key="1">
    <citation type="submission" date="2015-07" db="EMBL/GenBank/DDBJ databases">
        <title>Draft Genome Sequence of Oceanobacillus picturae Heshi-B3 that Was Isolated from Fermented Rice Bran with Aging Salted Mackerel, Which Was Named Heshiko as Traditional Fermented Seafood in Japan.</title>
        <authorList>
            <person name="Akuzawa S."/>
            <person name="Nakagawa J."/>
            <person name="Kanekatsu T."/>
            <person name="Kanesaki Y."/>
            <person name="Suzuki T."/>
        </authorList>
    </citation>
    <scope>NUCLEOTIDE SEQUENCE [LARGE SCALE GENOMIC DNA]</scope>
    <source>
        <strain evidence="11">Heshi-B3</strain>
    </source>
</reference>
<dbReference type="EMBL" id="BBXV01000033">
    <property type="protein sequence ID" value="GAQ18874.1"/>
    <property type="molecule type" value="Genomic_DNA"/>
</dbReference>
<evidence type="ECO:0000256" key="5">
    <source>
        <dbReference type="ARBA" id="ARBA00022692"/>
    </source>
</evidence>
<evidence type="ECO:0000256" key="2">
    <source>
        <dbReference type="ARBA" id="ARBA00005697"/>
    </source>
</evidence>
<evidence type="ECO:0000256" key="9">
    <source>
        <dbReference type="SAM" id="Phobius"/>
    </source>
</evidence>
<feature type="transmembrane region" description="Helical" evidence="9">
    <location>
        <begin position="397"/>
        <end position="418"/>
    </location>
</feature>
<feature type="transmembrane region" description="Helical" evidence="9">
    <location>
        <begin position="425"/>
        <end position="442"/>
    </location>
</feature>
<feature type="transmembrane region" description="Helical" evidence="9">
    <location>
        <begin position="176"/>
        <end position="195"/>
    </location>
</feature>
<dbReference type="PIRSF" id="PIRSF005353">
    <property type="entry name" value="PbuG"/>
    <property type="match status" value="1"/>
</dbReference>
<evidence type="ECO:0000256" key="4">
    <source>
        <dbReference type="ARBA" id="ARBA00022475"/>
    </source>
</evidence>
<feature type="transmembrane region" description="Helical" evidence="9">
    <location>
        <begin position="110"/>
        <end position="128"/>
    </location>
</feature>
<dbReference type="Pfam" id="PF00860">
    <property type="entry name" value="Xan_ur_permease"/>
    <property type="match status" value="1"/>
</dbReference>
<keyword evidence="7 8" id="KW-0472">Membrane</keyword>
<feature type="transmembrane region" description="Helical" evidence="9">
    <location>
        <begin position="58"/>
        <end position="77"/>
    </location>
</feature>
<comment type="similarity">
    <text evidence="2 8">Belongs to the nucleobase:cation symporter-2 (NCS2) (TC 2.A.40) family. Azg-like subfamily.</text>
</comment>
<protein>
    <submittedName>
        <fullName evidence="10">Guanine/hypoxanthine permease PbuG</fullName>
    </submittedName>
</protein>
<dbReference type="GO" id="GO:0005345">
    <property type="term" value="F:purine nucleobase transmembrane transporter activity"/>
    <property type="evidence" value="ECO:0007669"/>
    <property type="project" value="TreeGrafter"/>
</dbReference>
<dbReference type="InterPro" id="IPR045018">
    <property type="entry name" value="Azg-like"/>
</dbReference>
<evidence type="ECO:0000256" key="1">
    <source>
        <dbReference type="ARBA" id="ARBA00004651"/>
    </source>
</evidence>
<evidence type="ECO:0000256" key="6">
    <source>
        <dbReference type="ARBA" id="ARBA00022989"/>
    </source>
</evidence>
<sequence length="444" mass="46728">MKKYFRFEELGTNYRTEFMAGLTTFLAMAYILFVNPSTLSLEGVDQLPDGVTRMDQGAIFAATAIAAAVGTLFMGIIARYPIALAPGMGLNAFFAYTVVLGYGIPWETALAGVLASGLIFIVLTLTGIREKIINAIPANLKMAVGAGIGLFIAFVGFQNANIIVGDDATLLALGDLTSPTVMLAVFGVIISVILLTLGFKGGIFYGMVITAIVGMIFGLISPPQGLGGVVGEVPSLAPTFGQAFSHFGEIFTIEMLVVILTFLFVDFFDTAGTLVAVATQAGLMKDNKLPRAGKALFADSAATVVGASLGTSTTTSYVESTAGVGAGGRSGFTAVVAAGFFLLALFFSPLLSIVTSEVTAPALIIVGVLMASSLKSIEWDQFEIAVPAFLTVVTMPLTYSIATGIAIGFIFYPITMVLKGRAKEIHPIMYLLFVIFILYFIFLN</sequence>
<reference evidence="10 11" key="2">
    <citation type="journal article" date="2016" name="Genome Announc.">
        <title>Draft Genome Sequence of Oceanobacillus picturae Heshi-B3, Isolated from Fermented Rice Bran in a Traditional Japanese Seafood Dish.</title>
        <authorList>
            <person name="Akuzawa S."/>
            <person name="Nagaoka J."/>
            <person name="Kanekatsu M."/>
            <person name="Kanesaki Y."/>
            <person name="Suzuki T."/>
        </authorList>
    </citation>
    <scope>NUCLEOTIDE SEQUENCE [LARGE SCALE GENOMIC DNA]</scope>
    <source>
        <strain evidence="10 11">Heshi-B3</strain>
    </source>
</reference>
<organism evidence="10 11">
    <name type="scientific">Oceanobacillus picturae</name>
    <dbReference type="NCBI Taxonomy" id="171693"/>
    <lineage>
        <taxon>Bacteria</taxon>
        <taxon>Bacillati</taxon>
        <taxon>Bacillota</taxon>
        <taxon>Bacilli</taxon>
        <taxon>Bacillales</taxon>
        <taxon>Bacillaceae</taxon>
        <taxon>Oceanobacillus</taxon>
    </lineage>
</organism>
<feature type="transmembrane region" description="Helical" evidence="9">
    <location>
        <begin position="84"/>
        <end position="104"/>
    </location>
</feature>
<evidence type="ECO:0000256" key="7">
    <source>
        <dbReference type="ARBA" id="ARBA00023136"/>
    </source>
</evidence>
<dbReference type="RefSeq" id="WP_058950704.1">
    <property type="nucleotide sequence ID" value="NZ_BBXV01000033.1"/>
</dbReference>
<evidence type="ECO:0000313" key="10">
    <source>
        <dbReference type="EMBL" id="GAQ18874.1"/>
    </source>
</evidence>
<name>A0A0U9H861_9BACI</name>
<dbReference type="OrthoDB" id="9808458at2"/>
<feature type="transmembrane region" description="Helical" evidence="9">
    <location>
        <begin position="330"/>
        <end position="351"/>
    </location>
</feature>
<feature type="transmembrane region" description="Helical" evidence="9">
    <location>
        <begin position="140"/>
        <end position="164"/>
    </location>
</feature>
<evidence type="ECO:0000313" key="11">
    <source>
        <dbReference type="Proteomes" id="UP000052946"/>
    </source>
</evidence>
<dbReference type="GO" id="GO:0005886">
    <property type="term" value="C:plasma membrane"/>
    <property type="evidence" value="ECO:0007669"/>
    <property type="project" value="UniProtKB-SubCell"/>
</dbReference>
<evidence type="ECO:0000256" key="3">
    <source>
        <dbReference type="ARBA" id="ARBA00022448"/>
    </source>
</evidence>
<feature type="transmembrane region" description="Helical" evidence="9">
    <location>
        <begin position="358"/>
        <end position="377"/>
    </location>
</feature>
<dbReference type="PANTHER" id="PTHR43337:SF11">
    <property type="entry name" value="GUANINE_HYPOXANTHINE PERMEASE PBUG"/>
    <property type="match status" value="1"/>
</dbReference>
<comment type="caution">
    <text evidence="10">The sequence shown here is derived from an EMBL/GenBank/DDBJ whole genome shotgun (WGS) entry which is preliminary data.</text>
</comment>
<dbReference type="InterPro" id="IPR006043">
    <property type="entry name" value="NCS2"/>
</dbReference>
<dbReference type="AlphaFoldDB" id="A0A0U9H861"/>
<keyword evidence="6 8" id="KW-1133">Transmembrane helix</keyword>
<accession>A0A0U9H861</accession>
<gene>
    <name evidence="10" type="ORF">OPHB3_2830</name>
</gene>
<evidence type="ECO:0000256" key="8">
    <source>
        <dbReference type="PIRNR" id="PIRNR005353"/>
    </source>
</evidence>
<proteinExistence type="inferred from homology"/>
<comment type="subcellular location">
    <subcellularLocation>
        <location evidence="1 8">Cell membrane</location>
        <topology evidence="1 8">Multi-pass membrane protein</topology>
    </subcellularLocation>
</comment>